<dbReference type="GeneID" id="63911573"/>
<evidence type="ECO:0000256" key="1">
    <source>
        <dbReference type="SAM" id="MobiDB-lite"/>
    </source>
</evidence>
<accession>A0A385D0K9</accession>
<name>A0A385D0K9_9CAUD</name>
<evidence type="ECO:0000313" key="3">
    <source>
        <dbReference type="Proteomes" id="UP000264051"/>
    </source>
</evidence>
<proteinExistence type="predicted"/>
<organism evidence="2 3">
    <name type="scientific">Gordonia phage Catfish</name>
    <dbReference type="NCBI Taxonomy" id="2301538"/>
    <lineage>
        <taxon>Viruses</taxon>
        <taxon>Duplodnaviria</taxon>
        <taxon>Heunggongvirae</taxon>
        <taxon>Uroviricota</taxon>
        <taxon>Caudoviricetes</taxon>
        <taxon>Ruthgordonvirinae</taxon>
        <taxon>Catfishvirus</taxon>
        <taxon>Catfishvirus catfish</taxon>
    </lineage>
</organism>
<protein>
    <submittedName>
        <fullName evidence="2">Uncharacterized protein</fullName>
    </submittedName>
</protein>
<sequence length="139" mass="15531">MTEYQNWADQDDEHGNIEPKDDPTYIAGRLMDIEAAIYRGPVELDYRRREAARLTAAYDVAKARALAEIRADGEKYTASERDAKVILATLKEREAAANADAALEYAKDVNRALDREKDSLQTRSANLRAQMQLAGTGRA</sequence>
<gene>
    <name evidence="2" type="primary">47</name>
    <name evidence="2" type="ORF">SEA_CATFISH_47</name>
</gene>
<keyword evidence="3" id="KW-1185">Reference proteome</keyword>
<dbReference type="KEGG" id="vg:63911573"/>
<reference evidence="3" key="1">
    <citation type="submission" date="2018-07" db="EMBL/GenBank/DDBJ databases">
        <authorList>
            <person name="Byford A.D."/>
            <person name="Nguyen L.Q."/>
            <person name="Alvarez I.A."/>
            <person name="Bhandari M."/>
            <person name="Desselle J.R."/>
            <person name="Duong Q.-N.N."/>
            <person name="Dupree A.F."/>
            <person name="Feroben K.E."/>
            <person name="Garrison M.E."/>
            <person name="Higginbotham J.L."/>
            <person name="Hunter C.W."/>
            <person name="Knight B.A."/>
            <person name="Lee J.A."/>
            <person name="Lewis I.C."/>
            <person name="Long E.L."/>
            <person name="Rimal A."/>
            <person name="Sinnasone S."/>
            <person name="Tandukar J."/>
            <person name="Willis C.E."/>
            <person name="Nguyen A.V."/>
            <person name="Hancock A.M."/>
            <person name="Dicus A.P."/>
            <person name="Gallien G.E."/>
            <person name="Weidemeier A.M.D."/>
            <person name="Gissendanner C.R."/>
            <person name="Findley A.M."/>
            <person name="Bollivar D.W."/>
            <person name="Garlena R.A."/>
            <person name="Russell D.A."/>
            <person name="Pope W.H."/>
            <person name="Jacobs-Sera D."/>
            <person name="Hatfull G.F."/>
        </authorList>
    </citation>
    <scope>NUCLEOTIDE SEQUENCE [LARGE SCALE GENOMIC DNA]</scope>
</reference>
<feature type="compositionally biased region" description="Basic and acidic residues" evidence="1">
    <location>
        <begin position="13"/>
        <end position="23"/>
    </location>
</feature>
<evidence type="ECO:0000313" key="2">
    <source>
        <dbReference type="EMBL" id="AXQ51883.1"/>
    </source>
</evidence>
<dbReference type="Proteomes" id="UP000264051">
    <property type="component" value="Segment"/>
</dbReference>
<dbReference type="RefSeq" id="YP_010050836.1">
    <property type="nucleotide sequence ID" value="NC_054434.1"/>
</dbReference>
<feature type="region of interest" description="Disordered" evidence="1">
    <location>
        <begin position="1"/>
        <end position="23"/>
    </location>
</feature>
<dbReference type="EMBL" id="MH697580">
    <property type="protein sequence ID" value="AXQ51883.1"/>
    <property type="molecule type" value="Genomic_DNA"/>
</dbReference>